<protein>
    <recommendedName>
        <fullName evidence="9">Ras GTPase-activating protein-binding protein 2</fullName>
    </recommendedName>
</protein>
<dbReference type="FunFam" id="3.10.450.50:FF:000010">
    <property type="entry name" value="Ras GTPase-activating protein-binding protein"/>
    <property type="match status" value="1"/>
</dbReference>
<dbReference type="InterPro" id="IPR012677">
    <property type="entry name" value="Nucleotide-bd_a/b_plait_sf"/>
</dbReference>
<dbReference type="GO" id="GO:1990904">
    <property type="term" value="C:ribonucleoprotein complex"/>
    <property type="evidence" value="ECO:0007669"/>
    <property type="project" value="TreeGrafter"/>
</dbReference>
<dbReference type="HOGENOM" id="CLU_022209_0_2_1"/>
<feature type="domain" description="RRM" evidence="5">
    <location>
        <begin position="405"/>
        <end position="488"/>
    </location>
</feature>
<comment type="subcellular location">
    <subcellularLocation>
        <location evidence="1">Cytoplasm</location>
        <location evidence="1">Stress granule</location>
    </subcellularLocation>
</comment>
<feature type="compositionally biased region" description="Basic and acidic residues" evidence="4">
    <location>
        <begin position="485"/>
        <end position="494"/>
    </location>
</feature>
<feature type="compositionally biased region" description="Low complexity" evidence="4">
    <location>
        <begin position="301"/>
        <end position="310"/>
    </location>
</feature>
<evidence type="ECO:0000313" key="7">
    <source>
        <dbReference type="EnsemblMetazoa" id="SMAR004853-PA"/>
    </source>
</evidence>
<dbReference type="InterPro" id="IPR000504">
    <property type="entry name" value="RRM_dom"/>
</dbReference>
<dbReference type="GO" id="GO:0010494">
    <property type="term" value="C:cytoplasmic stress granule"/>
    <property type="evidence" value="ECO:0007669"/>
    <property type="project" value="UniProtKB-SubCell"/>
</dbReference>
<dbReference type="PhylomeDB" id="T1IUM5"/>
<dbReference type="SMART" id="SM00360">
    <property type="entry name" value="RRM"/>
    <property type="match status" value="1"/>
</dbReference>
<proteinExistence type="predicted"/>
<feature type="region of interest" description="Disordered" evidence="4">
    <location>
        <begin position="226"/>
        <end position="408"/>
    </location>
</feature>
<evidence type="ECO:0000256" key="3">
    <source>
        <dbReference type="PROSITE-ProRule" id="PRU00176"/>
    </source>
</evidence>
<dbReference type="InterPro" id="IPR032710">
    <property type="entry name" value="NTF2-like_dom_sf"/>
</dbReference>
<evidence type="ECO:0000256" key="1">
    <source>
        <dbReference type="ARBA" id="ARBA00004210"/>
    </source>
</evidence>
<dbReference type="SUPFAM" id="SSF54427">
    <property type="entry name" value="NTF2-like"/>
    <property type="match status" value="1"/>
</dbReference>
<feature type="compositionally biased region" description="Polar residues" evidence="4">
    <location>
        <begin position="321"/>
        <end position="331"/>
    </location>
</feature>
<accession>T1IUM5</accession>
<evidence type="ECO:0000313" key="8">
    <source>
        <dbReference type="Proteomes" id="UP000014500"/>
    </source>
</evidence>
<feature type="compositionally biased region" description="Basic and acidic residues" evidence="4">
    <location>
        <begin position="228"/>
        <end position="238"/>
    </location>
</feature>
<dbReference type="STRING" id="126957.T1IUM5"/>
<name>T1IUM5_STRMM</name>
<dbReference type="InterPro" id="IPR039539">
    <property type="entry name" value="Ras_GTPase_bind_prot"/>
</dbReference>
<dbReference type="Gene3D" id="3.10.450.50">
    <property type="match status" value="1"/>
</dbReference>
<dbReference type="Pfam" id="PF00076">
    <property type="entry name" value="RRM_1"/>
    <property type="match status" value="1"/>
</dbReference>
<dbReference type="AlphaFoldDB" id="T1IUM5"/>
<dbReference type="InterPro" id="IPR018222">
    <property type="entry name" value="Nuclear_transport_factor_2_euk"/>
</dbReference>
<evidence type="ECO:0000256" key="4">
    <source>
        <dbReference type="SAM" id="MobiDB-lite"/>
    </source>
</evidence>
<reference evidence="8" key="1">
    <citation type="submission" date="2011-05" db="EMBL/GenBank/DDBJ databases">
        <authorList>
            <person name="Richards S.R."/>
            <person name="Qu J."/>
            <person name="Jiang H."/>
            <person name="Jhangiani S.N."/>
            <person name="Agravi P."/>
            <person name="Goodspeed R."/>
            <person name="Gross S."/>
            <person name="Mandapat C."/>
            <person name="Jackson L."/>
            <person name="Mathew T."/>
            <person name="Pu L."/>
            <person name="Thornton R."/>
            <person name="Saada N."/>
            <person name="Wilczek-Boney K.B."/>
            <person name="Lee S."/>
            <person name="Kovar C."/>
            <person name="Wu Y."/>
            <person name="Scherer S.E."/>
            <person name="Worley K.C."/>
            <person name="Muzny D.M."/>
            <person name="Gibbs R."/>
        </authorList>
    </citation>
    <scope>NUCLEOTIDE SEQUENCE</scope>
    <source>
        <strain evidence="8">Brora</strain>
    </source>
</reference>
<dbReference type="Proteomes" id="UP000014500">
    <property type="component" value="Unassembled WGS sequence"/>
</dbReference>
<evidence type="ECO:0000256" key="2">
    <source>
        <dbReference type="ARBA" id="ARBA00022884"/>
    </source>
</evidence>
<dbReference type="PROSITE" id="PS50102">
    <property type="entry name" value="RRM"/>
    <property type="match status" value="1"/>
</dbReference>
<evidence type="ECO:0008006" key="9">
    <source>
        <dbReference type="Google" id="ProtNLM"/>
    </source>
</evidence>
<sequence length="551" mass="60574">MVMVMETPTPPQHVGHEFVRQYYTMLNEEPQQLHRFYNSNSSFVHGGIDQPGKEVEPVYGQNDIHHKIMDLDFRDCHAKIRQVDSLGTIGDGVVVQVTGELSNNGEPMRRFMQTFVLAQQSPRRYYVHNDIFRYQDEIFPEDEDTDTKEGTAESETEEDHPEISDASDVVADHNVSPFFEQQTVSNGSAHIEEIAVVAEIATPATIRQPSSSPVPTEVEQLESLVINENERSFEEKRVPPSQSPEMSVDDTLTHAYQSESSSNEPKTYANMVSKNASPGLGLGGPNSAPPIVTNWHPVSTSKPSSLPLKPDVTNHLPPSNAPMSGPTNNNRMDPKQQNDGGFIERPRMQRTRPNNPMRGGGGGGGMNNFSFHNDKMYQRDRGPPRNFEDSGDGDRRRPPSHPDTHQVFVGNLPQNMTEDELKDHFSKFGPVADVRINNRGQPKQGNMGRITPNYGFIIFEDLDTVSQVLGSKPIMYGTHRLNVEEKKAKPRGDMRVGGGGDGRPLGRGGMNRPMGSGRGGRGGGPGGGGMNRSENGRGGSRGGGGGYGPRR</sequence>
<feature type="compositionally biased region" description="Gly residues" evidence="4">
    <location>
        <begin position="516"/>
        <end position="551"/>
    </location>
</feature>
<dbReference type="SUPFAM" id="SSF54928">
    <property type="entry name" value="RNA-binding domain, RBD"/>
    <property type="match status" value="1"/>
</dbReference>
<feature type="compositionally biased region" description="Basic and acidic residues" evidence="4">
    <location>
        <begin position="372"/>
        <end position="404"/>
    </location>
</feature>
<dbReference type="OMA" id="RCKGPQG"/>
<feature type="domain" description="NTF2" evidence="6">
    <location>
        <begin position="14"/>
        <end position="134"/>
    </location>
</feature>
<dbReference type="CDD" id="cd00780">
    <property type="entry name" value="NTF2"/>
    <property type="match status" value="1"/>
</dbReference>
<feature type="compositionally biased region" description="Polar residues" evidence="4">
    <location>
        <begin position="254"/>
        <end position="276"/>
    </location>
</feature>
<dbReference type="EMBL" id="JH431546">
    <property type="status" value="NOT_ANNOTATED_CDS"/>
    <property type="molecule type" value="Genomic_DNA"/>
</dbReference>
<dbReference type="PROSITE" id="PS50177">
    <property type="entry name" value="NTF2_DOMAIN"/>
    <property type="match status" value="1"/>
</dbReference>
<dbReference type="eggNOG" id="KOG0116">
    <property type="taxonomic scope" value="Eukaryota"/>
</dbReference>
<dbReference type="GO" id="GO:0003729">
    <property type="term" value="F:mRNA binding"/>
    <property type="evidence" value="ECO:0007669"/>
    <property type="project" value="TreeGrafter"/>
</dbReference>
<evidence type="ECO:0000259" key="5">
    <source>
        <dbReference type="PROSITE" id="PS50102"/>
    </source>
</evidence>
<dbReference type="InterPro" id="IPR035979">
    <property type="entry name" value="RBD_domain_sf"/>
</dbReference>
<feature type="region of interest" description="Disordered" evidence="4">
    <location>
        <begin position="485"/>
        <end position="551"/>
    </location>
</feature>
<dbReference type="PANTHER" id="PTHR10693:SF20">
    <property type="entry name" value="AT27578P"/>
    <property type="match status" value="1"/>
</dbReference>
<dbReference type="PANTHER" id="PTHR10693">
    <property type="entry name" value="RAS GTPASE-ACTIVATING PROTEIN-BINDING PROTEIN"/>
    <property type="match status" value="1"/>
</dbReference>
<feature type="compositionally biased region" description="Basic and acidic residues" evidence="4">
    <location>
        <begin position="332"/>
        <end position="347"/>
    </location>
</feature>
<dbReference type="Gene3D" id="3.30.70.330">
    <property type="match status" value="1"/>
</dbReference>
<organism evidence="7 8">
    <name type="scientific">Strigamia maritima</name>
    <name type="common">European centipede</name>
    <name type="synonym">Geophilus maritimus</name>
    <dbReference type="NCBI Taxonomy" id="126957"/>
    <lineage>
        <taxon>Eukaryota</taxon>
        <taxon>Metazoa</taxon>
        <taxon>Ecdysozoa</taxon>
        <taxon>Arthropoda</taxon>
        <taxon>Myriapoda</taxon>
        <taxon>Chilopoda</taxon>
        <taxon>Pleurostigmophora</taxon>
        <taxon>Geophilomorpha</taxon>
        <taxon>Linotaeniidae</taxon>
        <taxon>Strigamia</taxon>
    </lineage>
</organism>
<dbReference type="EnsemblMetazoa" id="SMAR004853-RA">
    <property type="protein sequence ID" value="SMAR004853-PA"/>
    <property type="gene ID" value="SMAR004853"/>
</dbReference>
<dbReference type="GO" id="GO:0005829">
    <property type="term" value="C:cytosol"/>
    <property type="evidence" value="ECO:0007669"/>
    <property type="project" value="TreeGrafter"/>
</dbReference>
<keyword evidence="8" id="KW-1185">Reference proteome</keyword>
<dbReference type="InterPro" id="IPR002075">
    <property type="entry name" value="NTF2_dom"/>
</dbReference>
<evidence type="ECO:0000259" key="6">
    <source>
        <dbReference type="PROSITE" id="PS50177"/>
    </source>
</evidence>
<feature type="compositionally biased region" description="Gly residues" evidence="4">
    <location>
        <begin position="495"/>
        <end position="509"/>
    </location>
</feature>
<reference evidence="7" key="2">
    <citation type="submission" date="2015-02" db="UniProtKB">
        <authorList>
            <consortium name="EnsemblMetazoa"/>
        </authorList>
    </citation>
    <scope>IDENTIFICATION</scope>
</reference>
<dbReference type="Pfam" id="PF02136">
    <property type="entry name" value="NTF2"/>
    <property type="match status" value="1"/>
</dbReference>
<feature type="compositionally biased region" description="Acidic residues" evidence="4">
    <location>
        <begin position="138"/>
        <end position="160"/>
    </location>
</feature>
<keyword evidence="2 3" id="KW-0694">RNA-binding</keyword>
<feature type="region of interest" description="Disordered" evidence="4">
    <location>
        <begin position="137"/>
        <end position="164"/>
    </location>
</feature>